<reference evidence="2 3" key="1">
    <citation type="journal article" date="2019" name="Sci. Rep.">
        <title>Orb-weaving spider Araneus ventricosus genome elucidates the spidroin gene catalogue.</title>
        <authorList>
            <person name="Kono N."/>
            <person name="Nakamura H."/>
            <person name="Ohtoshi R."/>
            <person name="Moran D.A.P."/>
            <person name="Shinohara A."/>
            <person name="Yoshida Y."/>
            <person name="Fujiwara M."/>
            <person name="Mori M."/>
            <person name="Tomita M."/>
            <person name="Arakawa K."/>
        </authorList>
    </citation>
    <scope>NUCLEOTIDE SEQUENCE [LARGE SCALE GENOMIC DNA]</scope>
</reference>
<keyword evidence="3" id="KW-1185">Reference proteome</keyword>
<feature type="compositionally biased region" description="Low complexity" evidence="1">
    <location>
        <begin position="69"/>
        <end position="84"/>
    </location>
</feature>
<protein>
    <submittedName>
        <fullName evidence="2">Uncharacterized protein</fullName>
    </submittedName>
</protein>
<organism evidence="2 3">
    <name type="scientific">Araneus ventricosus</name>
    <name type="common">Orbweaver spider</name>
    <name type="synonym">Epeira ventricosa</name>
    <dbReference type="NCBI Taxonomy" id="182803"/>
    <lineage>
        <taxon>Eukaryota</taxon>
        <taxon>Metazoa</taxon>
        <taxon>Ecdysozoa</taxon>
        <taxon>Arthropoda</taxon>
        <taxon>Chelicerata</taxon>
        <taxon>Arachnida</taxon>
        <taxon>Araneae</taxon>
        <taxon>Araneomorphae</taxon>
        <taxon>Entelegynae</taxon>
        <taxon>Araneoidea</taxon>
        <taxon>Araneidae</taxon>
        <taxon>Araneus</taxon>
    </lineage>
</organism>
<evidence type="ECO:0000313" key="2">
    <source>
        <dbReference type="EMBL" id="GBN67263.1"/>
    </source>
</evidence>
<gene>
    <name evidence="2" type="ORF">AVEN_165013_1</name>
</gene>
<dbReference type="AlphaFoldDB" id="A0A4Y2QV86"/>
<sequence length="101" mass="10939">MTRTTPEPALHSPNLHATPTGTHLNLADLSALDPLTRRFFHGIGNSEEQPPDSTAISFLTENENLIKQPPDATSSSDSDPDFSPSPGPQAYGLRTPEIQYL</sequence>
<accession>A0A4Y2QV86</accession>
<dbReference type="EMBL" id="BGPR01223417">
    <property type="protein sequence ID" value="GBN67263.1"/>
    <property type="molecule type" value="Genomic_DNA"/>
</dbReference>
<comment type="caution">
    <text evidence="2">The sequence shown here is derived from an EMBL/GenBank/DDBJ whole genome shotgun (WGS) entry which is preliminary data.</text>
</comment>
<proteinExistence type="predicted"/>
<feature type="region of interest" description="Disordered" evidence="1">
    <location>
        <begin position="62"/>
        <end position="101"/>
    </location>
</feature>
<evidence type="ECO:0000313" key="3">
    <source>
        <dbReference type="Proteomes" id="UP000499080"/>
    </source>
</evidence>
<evidence type="ECO:0000256" key="1">
    <source>
        <dbReference type="SAM" id="MobiDB-lite"/>
    </source>
</evidence>
<dbReference type="Proteomes" id="UP000499080">
    <property type="component" value="Unassembled WGS sequence"/>
</dbReference>
<name>A0A4Y2QV86_ARAVE</name>
<feature type="region of interest" description="Disordered" evidence="1">
    <location>
        <begin position="1"/>
        <end position="22"/>
    </location>
</feature>